<keyword evidence="8" id="KW-1185">Reference proteome</keyword>
<dbReference type="EnsemblProtists" id="EOD21029">
    <property type="protein sequence ID" value="EOD21029"/>
    <property type="gene ID" value="EMIHUDRAFT_45377"/>
</dbReference>
<keyword evidence="5" id="KW-0067">ATP-binding</keyword>
<evidence type="ECO:0000256" key="3">
    <source>
        <dbReference type="ARBA" id="ARBA00022741"/>
    </source>
</evidence>
<dbReference type="PROSITE" id="PS50011">
    <property type="entry name" value="PROTEIN_KINASE_DOM"/>
    <property type="match status" value="1"/>
</dbReference>
<dbReference type="AlphaFoldDB" id="A0A0D3JBZ4"/>
<dbReference type="KEGG" id="ehx:EMIHUDRAFT_45377"/>
<dbReference type="STRING" id="2903.R1EJJ8"/>
<evidence type="ECO:0000256" key="2">
    <source>
        <dbReference type="ARBA" id="ARBA00022679"/>
    </source>
</evidence>
<evidence type="ECO:0000313" key="8">
    <source>
        <dbReference type="Proteomes" id="UP000013827"/>
    </source>
</evidence>
<dbReference type="InterPro" id="IPR050205">
    <property type="entry name" value="CDPK_Ser/Thr_kinases"/>
</dbReference>
<dbReference type="PaxDb" id="2903-EOD21029"/>
<keyword evidence="2" id="KW-0808">Transferase</keyword>
<dbReference type="RefSeq" id="XP_005773458.1">
    <property type="nucleotide sequence ID" value="XM_005773401.1"/>
</dbReference>
<dbReference type="Proteomes" id="UP000013827">
    <property type="component" value="Unassembled WGS sequence"/>
</dbReference>
<evidence type="ECO:0000256" key="1">
    <source>
        <dbReference type="ARBA" id="ARBA00022527"/>
    </source>
</evidence>
<name>A0A0D3JBZ4_EMIH1</name>
<sequence>FLFLEMCSGGELFERVSDGGQLSERAARPIAKGIAEALRHCLSRGVVHRNVGLENVMLSAEDPSAIKLIDFGLACTPVLQYDCVGSTSYMAPELFFASEGYHAPPVDCWAYGVLVFSLLAGFFPFEEAKASDWRFAKLAQSVDSGIGPCDAIYRMHNRSCPFSPAAREFCDALLVIDANARATIEQCLEHPWLS</sequence>
<dbReference type="GeneID" id="17266576"/>
<evidence type="ECO:0000256" key="5">
    <source>
        <dbReference type="ARBA" id="ARBA00022840"/>
    </source>
</evidence>
<dbReference type="SMART" id="SM00220">
    <property type="entry name" value="S_TKc"/>
    <property type="match status" value="1"/>
</dbReference>
<reference evidence="8" key="1">
    <citation type="journal article" date="2013" name="Nature">
        <title>Pan genome of the phytoplankton Emiliania underpins its global distribution.</title>
        <authorList>
            <person name="Read B.A."/>
            <person name="Kegel J."/>
            <person name="Klute M.J."/>
            <person name="Kuo A."/>
            <person name="Lefebvre S.C."/>
            <person name="Maumus F."/>
            <person name="Mayer C."/>
            <person name="Miller J."/>
            <person name="Monier A."/>
            <person name="Salamov A."/>
            <person name="Young J."/>
            <person name="Aguilar M."/>
            <person name="Claverie J.M."/>
            <person name="Frickenhaus S."/>
            <person name="Gonzalez K."/>
            <person name="Herman E.K."/>
            <person name="Lin Y.C."/>
            <person name="Napier J."/>
            <person name="Ogata H."/>
            <person name="Sarno A.F."/>
            <person name="Shmutz J."/>
            <person name="Schroeder D."/>
            <person name="de Vargas C."/>
            <person name="Verret F."/>
            <person name="von Dassow P."/>
            <person name="Valentin K."/>
            <person name="Van de Peer Y."/>
            <person name="Wheeler G."/>
            <person name="Dacks J.B."/>
            <person name="Delwiche C.F."/>
            <person name="Dyhrman S.T."/>
            <person name="Glockner G."/>
            <person name="John U."/>
            <person name="Richards T."/>
            <person name="Worden A.Z."/>
            <person name="Zhang X."/>
            <person name="Grigoriev I.V."/>
            <person name="Allen A.E."/>
            <person name="Bidle K."/>
            <person name="Borodovsky M."/>
            <person name="Bowler C."/>
            <person name="Brownlee C."/>
            <person name="Cock J.M."/>
            <person name="Elias M."/>
            <person name="Gladyshev V.N."/>
            <person name="Groth M."/>
            <person name="Guda C."/>
            <person name="Hadaegh A."/>
            <person name="Iglesias-Rodriguez M.D."/>
            <person name="Jenkins J."/>
            <person name="Jones B.M."/>
            <person name="Lawson T."/>
            <person name="Leese F."/>
            <person name="Lindquist E."/>
            <person name="Lobanov A."/>
            <person name="Lomsadze A."/>
            <person name="Malik S.B."/>
            <person name="Marsh M.E."/>
            <person name="Mackinder L."/>
            <person name="Mock T."/>
            <person name="Mueller-Roeber B."/>
            <person name="Pagarete A."/>
            <person name="Parker M."/>
            <person name="Probert I."/>
            <person name="Quesneville H."/>
            <person name="Raines C."/>
            <person name="Rensing S.A."/>
            <person name="Riano-Pachon D.M."/>
            <person name="Richier S."/>
            <person name="Rokitta S."/>
            <person name="Shiraiwa Y."/>
            <person name="Soanes D.M."/>
            <person name="van der Giezen M."/>
            <person name="Wahlund T.M."/>
            <person name="Williams B."/>
            <person name="Wilson W."/>
            <person name="Wolfe G."/>
            <person name="Wurch L.L."/>
        </authorList>
    </citation>
    <scope>NUCLEOTIDE SEQUENCE</scope>
</reference>
<accession>A0A0D3JBZ4</accession>
<dbReference type="PANTHER" id="PTHR24349">
    <property type="entry name" value="SERINE/THREONINE-PROTEIN KINASE"/>
    <property type="match status" value="1"/>
</dbReference>
<dbReference type="Pfam" id="PF00069">
    <property type="entry name" value="Pkinase"/>
    <property type="match status" value="1"/>
</dbReference>
<dbReference type="SUPFAM" id="SSF56112">
    <property type="entry name" value="Protein kinase-like (PK-like)"/>
    <property type="match status" value="1"/>
</dbReference>
<keyword evidence="3" id="KW-0547">Nucleotide-binding</keyword>
<protein>
    <recommendedName>
        <fullName evidence="6">Protein kinase domain-containing protein</fullName>
    </recommendedName>
</protein>
<feature type="domain" description="Protein kinase" evidence="6">
    <location>
        <begin position="1"/>
        <end position="193"/>
    </location>
</feature>
<dbReference type="GO" id="GO:0004674">
    <property type="term" value="F:protein serine/threonine kinase activity"/>
    <property type="evidence" value="ECO:0007669"/>
    <property type="project" value="UniProtKB-KW"/>
</dbReference>
<dbReference type="InterPro" id="IPR011009">
    <property type="entry name" value="Kinase-like_dom_sf"/>
</dbReference>
<dbReference type="OMA" id="FLEMCSG"/>
<dbReference type="GO" id="GO:0005524">
    <property type="term" value="F:ATP binding"/>
    <property type="evidence" value="ECO:0007669"/>
    <property type="project" value="UniProtKB-KW"/>
</dbReference>
<dbReference type="InterPro" id="IPR000719">
    <property type="entry name" value="Prot_kinase_dom"/>
</dbReference>
<evidence type="ECO:0000313" key="7">
    <source>
        <dbReference type="EnsemblProtists" id="EOD21029"/>
    </source>
</evidence>
<reference evidence="7" key="2">
    <citation type="submission" date="2024-10" db="UniProtKB">
        <authorList>
            <consortium name="EnsemblProtists"/>
        </authorList>
    </citation>
    <scope>IDENTIFICATION</scope>
</reference>
<dbReference type="HOGENOM" id="CLU_000288_63_0_1"/>
<evidence type="ECO:0000256" key="4">
    <source>
        <dbReference type="ARBA" id="ARBA00022777"/>
    </source>
</evidence>
<evidence type="ECO:0000259" key="6">
    <source>
        <dbReference type="PROSITE" id="PS50011"/>
    </source>
</evidence>
<keyword evidence="4" id="KW-0418">Kinase</keyword>
<dbReference type="Gene3D" id="1.10.510.10">
    <property type="entry name" value="Transferase(Phosphotransferase) domain 1"/>
    <property type="match status" value="1"/>
</dbReference>
<organism evidence="7 8">
    <name type="scientific">Emiliania huxleyi (strain CCMP1516)</name>
    <dbReference type="NCBI Taxonomy" id="280463"/>
    <lineage>
        <taxon>Eukaryota</taxon>
        <taxon>Haptista</taxon>
        <taxon>Haptophyta</taxon>
        <taxon>Prymnesiophyceae</taxon>
        <taxon>Isochrysidales</taxon>
        <taxon>Noelaerhabdaceae</taxon>
        <taxon>Emiliania</taxon>
    </lineage>
</organism>
<proteinExistence type="predicted"/>
<keyword evidence="1" id="KW-0723">Serine/threonine-protein kinase</keyword>
<dbReference type="eggNOG" id="KOG0590">
    <property type="taxonomic scope" value="Eukaryota"/>
</dbReference>